<evidence type="ECO:0000313" key="2">
    <source>
        <dbReference type="Proteomes" id="UP000789860"/>
    </source>
</evidence>
<proteinExistence type="predicted"/>
<gene>
    <name evidence="1" type="ORF">SCALOS_LOCUS8821</name>
</gene>
<evidence type="ECO:0000313" key="1">
    <source>
        <dbReference type="EMBL" id="CAG8655411.1"/>
    </source>
</evidence>
<sequence length="97" mass="10890">MQVHAENSKKDEKLYSDIALFFHNKHGGTIIGIVWIPINFTPKPWKASAEINSILILKIENPNGEKGEQISCFYCEDVLTTALEFERLGEGLVTGIE</sequence>
<organism evidence="1 2">
    <name type="scientific">Scutellospora calospora</name>
    <dbReference type="NCBI Taxonomy" id="85575"/>
    <lineage>
        <taxon>Eukaryota</taxon>
        <taxon>Fungi</taxon>
        <taxon>Fungi incertae sedis</taxon>
        <taxon>Mucoromycota</taxon>
        <taxon>Glomeromycotina</taxon>
        <taxon>Glomeromycetes</taxon>
        <taxon>Diversisporales</taxon>
        <taxon>Gigasporaceae</taxon>
        <taxon>Scutellospora</taxon>
    </lineage>
</organism>
<feature type="non-terminal residue" evidence="1">
    <location>
        <position position="97"/>
    </location>
</feature>
<dbReference type="EMBL" id="CAJVPM010024847">
    <property type="protein sequence ID" value="CAG8655411.1"/>
    <property type="molecule type" value="Genomic_DNA"/>
</dbReference>
<keyword evidence="2" id="KW-1185">Reference proteome</keyword>
<name>A0ACA9NJZ3_9GLOM</name>
<reference evidence="1" key="1">
    <citation type="submission" date="2021-06" db="EMBL/GenBank/DDBJ databases">
        <authorList>
            <person name="Kallberg Y."/>
            <person name="Tangrot J."/>
            <person name="Rosling A."/>
        </authorList>
    </citation>
    <scope>NUCLEOTIDE SEQUENCE</scope>
    <source>
        <strain evidence="1">AU212A</strain>
    </source>
</reference>
<accession>A0ACA9NJZ3</accession>
<protein>
    <submittedName>
        <fullName evidence="1">8697_t:CDS:1</fullName>
    </submittedName>
</protein>
<dbReference type="Proteomes" id="UP000789860">
    <property type="component" value="Unassembled WGS sequence"/>
</dbReference>
<comment type="caution">
    <text evidence="1">The sequence shown here is derived from an EMBL/GenBank/DDBJ whole genome shotgun (WGS) entry which is preliminary data.</text>
</comment>